<sequence>MFECVASQPIFNTKTEIFGYELLYRAGKDSTSYDAADSSSATRDVLVTAFSDIGIEEITGGKKAFVNFTSELILHETPFMLSNNILVVELLEDIRPTEAVLTACRKLKKRGYLLALDDFVYSDEYAPLIELADIIKIDFLNTNETDIRKQVKKINKGHRKVFLAEKVETYEDLELAQSLGFTLFQGFFFCRPKINTAKSVDTMKSSKLMLLKYIADPDVSFFDLATVIKRDVVLSYRLLKIVNSAYYGLKYTVTGILHALTILGLDEIRKWISLILLSEIRSTKPNELIRAALVRGMFMEKMAVHLRKRKSRDEYFMVGLFSLADAIMDTSMELILKQSHFSEEICQPLLTGEGQMSDTLQIVINIEQARWDEAGAISERYNIELRKAGQIYLESMVSANKLLG</sequence>
<dbReference type="EC" id="3.1.4.52" evidence="3"/>
<dbReference type="InterPro" id="IPR013976">
    <property type="entry name" value="HDOD"/>
</dbReference>
<dbReference type="EMBL" id="VSSQ01012396">
    <property type="protein sequence ID" value="MPM49143.1"/>
    <property type="molecule type" value="Genomic_DNA"/>
</dbReference>
<dbReference type="SUPFAM" id="SSF141868">
    <property type="entry name" value="EAL domain-like"/>
    <property type="match status" value="1"/>
</dbReference>
<name>A0A645AE80_9ZZZZ</name>
<dbReference type="PANTHER" id="PTHR33525:SF4">
    <property type="entry name" value="CYCLIC DI-GMP PHOSPHODIESTERASE CDGJ"/>
    <property type="match status" value="1"/>
</dbReference>
<dbReference type="PROSITE" id="PS50883">
    <property type="entry name" value="EAL"/>
    <property type="match status" value="1"/>
</dbReference>
<dbReference type="InterPro" id="IPR035919">
    <property type="entry name" value="EAL_sf"/>
</dbReference>
<evidence type="ECO:0000259" key="2">
    <source>
        <dbReference type="PROSITE" id="PS51833"/>
    </source>
</evidence>
<organism evidence="3">
    <name type="scientific">bioreactor metagenome</name>
    <dbReference type="NCBI Taxonomy" id="1076179"/>
    <lineage>
        <taxon>unclassified sequences</taxon>
        <taxon>metagenomes</taxon>
        <taxon>ecological metagenomes</taxon>
    </lineage>
</organism>
<dbReference type="InterPro" id="IPR014408">
    <property type="entry name" value="dGMP_Pdiesterase_EAL/HD-GYP"/>
</dbReference>
<evidence type="ECO:0000313" key="3">
    <source>
        <dbReference type="EMBL" id="MPM49143.1"/>
    </source>
</evidence>
<dbReference type="SUPFAM" id="SSF109604">
    <property type="entry name" value="HD-domain/PDEase-like"/>
    <property type="match status" value="1"/>
</dbReference>
<dbReference type="InterPro" id="IPR001633">
    <property type="entry name" value="EAL_dom"/>
</dbReference>
<accession>A0A645AE80</accession>
<evidence type="ECO:0000259" key="1">
    <source>
        <dbReference type="PROSITE" id="PS50883"/>
    </source>
</evidence>
<dbReference type="Gene3D" id="1.10.3210.10">
    <property type="entry name" value="Hypothetical protein af1432"/>
    <property type="match status" value="1"/>
</dbReference>
<protein>
    <submittedName>
        <fullName evidence="3">Cyclic di-GMP phosphodiesterase CdgJ</fullName>
        <ecNumber evidence="3">3.1.4.52</ecNumber>
    </submittedName>
</protein>
<keyword evidence="3" id="KW-0378">Hydrolase</keyword>
<comment type="caution">
    <text evidence="3">The sequence shown here is derived from an EMBL/GenBank/DDBJ whole genome shotgun (WGS) entry which is preliminary data.</text>
</comment>
<dbReference type="InterPro" id="IPR052340">
    <property type="entry name" value="RNase_Y/CdgJ"/>
</dbReference>
<dbReference type="Gene3D" id="3.20.20.450">
    <property type="entry name" value="EAL domain"/>
    <property type="match status" value="1"/>
</dbReference>
<feature type="domain" description="EAL" evidence="1">
    <location>
        <begin position="1"/>
        <end position="206"/>
    </location>
</feature>
<reference evidence="3" key="1">
    <citation type="submission" date="2019-08" db="EMBL/GenBank/DDBJ databases">
        <authorList>
            <person name="Kucharzyk K."/>
            <person name="Murdoch R.W."/>
            <person name="Higgins S."/>
            <person name="Loffler F."/>
        </authorList>
    </citation>
    <scope>NUCLEOTIDE SEQUENCE</scope>
</reference>
<dbReference type="PROSITE" id="PS51833">
    <property type="entry name" value="HDOD"/>
    <property type="match status" value="1"/>
</dbReference>
<dbReference type="PANTHER" id="PTHR33525">
    <property type="match status" value="1"/>
</dbReference>
<dbReference type="PIRSF" id="PIRSF003180">
    <property type="entry name" value="DiGMPpdiest_YuxH"/>
    <property type="match status" value="1"/>
</dbReference>
<dbReference type="GO" id="GO:0071111">
    <property type="term" value="F:cyclic-guanylate-specific phosphodiesterase activity"/>
    <property type="evidence" value="ECO:0007669"/>
    <property type="project" value="UniProtKB-EC"/>
</dbReference>
<gene>
    <name evidence="3" type="primary">cdgJ_10</name>
    <name evidence="3" type="ORF">SDC9_95871</name>
</gene>
<feature type="domain" description="HDOD" evidence="2">
    <location>
        <begin position="200"/>
        <end position="387"/>
    </location>
</feature>
<dbReference type="Pfam" id="PF08668">
    <property type="entry name" value="HDOD"/>
    <property type="match status" value="1"/>
</dbReference>
<proteinExistence type="predicted"/>
<dbReference type="SMART" id="SM00052">
    <property type="entry name" value="EAL"/>
    <property type="match status" value="1"/>
</dbReference>
<dbReference type="AlphaFoldDB" id="A0A645AE80"/>
<dbReference type="Pfam" id="PF00563">
    <property type="entry name" value="EAL"/>
    <property type="match status" value="1"/>
</dbReference>